<keyword evidence="2" id="KW-1185">Reference proteome</keyword>
<dbReference type="PROSITE" id="PS51688">
    <property type="entry name" value="ICA"/>
    <property type="match status" value="1"/>
</dbReference>
<sequence length="526" mass="55491">MKTTLLVSLLLTAASAAAQAQTPTGSVGIGTATPNPTAALDISATGKGLLIPRMDSAARAQIASPPDGLMVFQTDGRKGFWYALSGTWLFIPDKARAGDNLGNHVLSQNLVLNGKRIVGGTAAAPGTNGLTIDANGLVRLRTAIRPLNTYDNGAGLRLDDADAGFLVRTSIGYGPPAPALSGSGDRLMWTSYFGSFRAGGVDGTQWDAANMGFYSAAFGYNNLVVGLYSLATGYNNNVRGSYATCLGRENAIDQLSSGALVIGRSCRARGNYNLTGGINSKAQGNYSVALGEWCTANAANAIVMGRYASASGRFGTFTIADANGNDTLRATTNNQFSARYAGGYRLFTNTAMSVGVQLTAGANAWTVISDSTKKERVVLADGNQFLDRINAMRLGSWNYRGQSPDTMRHYGPMAQDFFAAFGHDGVGRSGNATTINQADFDGVNLIAIQALYRRVLALETENARLQQQIRQGQAPTAELLELRRQNTALQTRTAQAEADHAALLTLQAQVTRLLSTQATAQAPASR</sequence>
<dbReference type="InterPro" id="IPR011049">
    <property type="entry name" value="Serralysin-like_metalloprot_C"/>
</dbReference>
<dbReference type="CDD" id="cd12820">
    <property type="entry name" value="LbR_YadA-like"/>
    <property type="match status" value="1"/>
</dbReference>
<dbReference type="Proteomes" id="UP000326380">
    <property type="component" value="Unassembled WGS sequence"/>
</dbReference>
<protein>
    <submittedName>
        <fullName evidence="1">Uncharacterized protein</fullName>
    </submittedName>
</protein>
<gene>
    <name evidence="1" type="ORF">F0P96_10925</name>
</gene>
<accession>A0A7L4ZWI6</accession>
<comment type="caution">
    <text evidence="1">The sequence shown here is derived from an EMBL/GenBank/DDBJ whole genome shotgun (WGS) entry which is preliminary data.</text>
</comment>
<dbReference type="Pfam" id="PF13884">
    <property type="entry name" value="Peptidase_S74"/>
    <property type="match status" value="1"/>
</dbReference>
<organism evidence="1 2">
    <name type="scientific">Hymenobacter busanensis</name>
    <dbReference type="NCBI Taxonomy" id="2607656"/>
    <lineage>
        <taxon>Bacteria</taxon>
        <taxon>Pseudomonadati</taxon>
        <taxon>Bacteroidota</taxon>
        <taxon>Cytophagia</taxon>
        <taxon>Cytophagales</taxon>
        <taxon>Hymenobacteraceae</taxon>
        <taxon>Hymenobacter</taxon>
    </lineage>
</organism>
<reference evidence="1 2" key="1">
    <citation type="submission" date="2019-09" db="EMBL/GenBank/DDBJ databases">
        <title>Genome sequence of Hymenobacter sp. M3.</title>
        <authorList>
            <person name="Srinivasan S."/>
        </authorList>
    </citation>
    <scope>NUCLEOTIDE SEQUENCE [LARGE SCALE GENOMIC DNA]</scope>
    <source>
        <strain evidence="1 2">M3</strain>
    </source>
</reference>
<evidence type="ECO:0000313" key="1">
    <source>
        <dbReference type="EMBL" id="KAA9333473.1"/>
    </source>
</evidence>
<name>A0A7L4ZWI6_9BACT</name>
<dbReference type="InterPro" id="IPR030392">
    <property type="entry name" value="S74_ICA"/>
</dbReference>
<proteinExistence type="predicted"/>
<dbReference type="EMBL" id="VTWU01000003">
    <property type="protein sequence ID" value="KAA9333473.1"/>
    <property type="molecule type" value="Genomic_DNA"/>
</dbReference>
<dbReference type="AlphaFoldDB" id="A0A7L4ZWI6"/>
<dbReference type="Gene3D" id="2.150.10.10">
    <property type="entry name" value="Serralysin-like metalloprotease, C-terminal"/>
    <property type="match status" value="2"/>
</dbReference>
<evidence type="ECO:0000313" key="2">
    <source>
        <dbReference type="Proteomes" id="UP000326380"/>
    </source>
</evidence>
<dbReference type="RefSeq" id="WP_151078894.1">
    <property type="nucleotide sequence ID" value="NZ_CP047647.1"/>
</dbReference>
<dbReference type="SUPFAM" id="SSF101967">
    <property type="entry name" value="Adhesin YadA, collagen-binding domain"/>
    <property type="match status" value="1"/>
</dbReference>